<dbReference type="Pfam" id="PF00400">
    <property type="entry name" value="WD40"/>
    <property type="match status" value="2"/>
</dbReference>
<keyword evidence="2" id="KW-0677">Repeat</keyword>
<proteinExistence type="predicted"/>
<evidence type="ECO:0000313" key="5">
    <source>
        <dbReference type="EMBL" id="SMF94905.1"/>
    </source>
</evidence>
<accession>A0A1Y6D4L9</accession>
<gene>
    <name evidence="5" type="ORF">SAMN02949497_2244</name>
</gene>
<protein>
    <submittedName>
        <fullName evidence="5">WD40 repeat</fullName>
    </submittedName>
</protein>
<name>A0A1Y6D4L9_9GAMM</name>
<evidence type="ECO:0000256" key="3">
    <source>
        <dbReference type="PROSITE-ProRule" id="PRU00221"/>
    </source>
</evidence>
<dbReference type="PANTHER" id="PTHR19879">
    <property type="entry name" value="TRANSCRIPTION INITIATION FACTOR TFIID"/>
    <property type="match status" value="1"/>
</dbReference>
<evidence type="ECO:0000313" key="6">
    <source>
        <dbReference type="Proteomes" id="UP000192923"/>
    </source>
</evidence>
<dbReference type="SUPFAM" id="SSF52129">
    <property type="entry name" value="Caspase-like"/>
    <property type="match status" value="1"/>
</dbReference>
<evidence type="ECO:0000256" key="1">
    <source>
        <dbReference type="ARBA" id="ARBA00022574"/>
    </source>
</evidence>
<organism evidence="5 6">
    <name type="scientific">Methylomagnum ishizawai</name>
    <dbReference type="NCBI Taxonomy" id="1760988"/>
    <lineage>
        <taxon>Bacteria</taxon>
        <taxon>Pseudomonadati</taxon>
        <taxon>Pseudomonadota</taxon>
        <taxon>Gammaproteobacteria</taxon>
        <taxon>Methylococcales</taxon>
        <taxon>Methylococcaceae</taxon>
        <taxon>Methylomagnum</taxon>
    </lineage>
</organism>
<dbReference type="InterPro" id="IPR001680">
    <property type="entry name" value="WD40_rpt"/>
</dbReference>
<dbReference type="GO" id="GO:0004197">
    <property type="term" value="F:cysteine-type endopeptidase activity"/>
    <property type="evidence" value="ECO:0007669"/>
    <property type="project" value="InterPro"/>
</dbReference>
<feature type="repeat" description="WD" evidence="3">
    <location>
        <begin position="21"/>
        <end position="62"/>
    </location>
</feature>
<dbReference type="GO" id="GO:0006508">
    <property type="term" value="P:proteolysis"/>
    <property type="evidence" value="ECO:0007669"/>
    <property type="project" value="InterPro"/>
</dbReference>
<dbReference type="Proteomes" id="UP000192923">
    <property type="component" value="Unassembled WGS sequence"/>
</dbReference>
<dbReference type="SUPFAM" id="SSF50978">
    <property type="entry name" value="WD40 repeat-like"/>
    <property type="match status" value="2"/>
</dbReference>
<dbReference type="InterPro" id="IPR019775">
    <property type="entry name" value="WD40_repeat_CS"/>
</dbReference>
<dbReference type="SMART" id="SM00320">
    <property type="entry name" value="WD40"/>
    <property type="match status" value="5"/>
</dbReference>
<feature type="domain" description="Peptidase C14 caspase" evidence="4">
    <location>
        <begin position="717"/>
        <end position="946"/>
    </location>
</feature>
<dbReference type="PROSITE" id="PS50294">
    <property type="entry name" value="WD_REPEATS_REGION"/>
    <property type="match status" value="1"/>
</dbReference>
<dbReference type="Pfam" id="PF00656">
    <property type="entry name" value="Peptidase_C14"/>
    <property type="match status" value="1"/>
</dbReference>
<evidence type="ECO:0000256" key="2">
    <source>
        <dbReference type="ARBA" id="ARBA00022737"/>
    </source>
</evidence>
<dbReference type="InterPro" id="IPR011600">
    <property type="entry name" value="Pept_C14_caspase"/>
</dbReference>
<evidence type="ECO:0000259" key="4">
    <source>
        <dbReference type="Pfam" id="PF00656"/>
    </source>
</evidence>
<dbReference type="Gene3D" id="3.40.50.1460">
    <property type="match status" value="1"/>
</dbReference>
<dbReference type="InterPro" id="IPR036322">
    <property type="entry name" value="WD40_repeat_dom_sf"/>
</dbReference>
<dbReference type="InterPro" id="IPR018247">
    <property type="entry name" value="EF_Hand_1_Ca_BS"/>
</dbReference>
<dbReference type="PROSITE" id="PS00678">
    <property type="entry name" value="WD_REPEATS_1"/>
    <property type="match status" value="1"/>
</dbReference>
<dbReference type="AlphaFoldDB" id="A0A1Y6D4L9"/>
<dbReference type="PROSITE" id="PS50082">
    <property type="entry name" value="WD_REPEATS_2"/>
    <property type="match status" value="1"/>
</dbReference>
<dbReference type="InterPro" id="IPR015943">
    <property type="entry name" value="WD40/YVTN_repeat-like_dom_sf"/>
</dbReference>
<dbReference type="STRING" id="1760988.SAMN02949497_2244"/>
<dbReference type="PANTHER" id="PTHR19879:SF9">
    <property type="entry name" value="TRANSCRIPTION INITIATION FACTOR TFIID SUBUNIT 5"/>
    <property type="match status" value="1"/>
</dbReference>
<keyword evidence="6" id="KW-1185">Reference proteome</keyword>
<dbReference type="PROSITE" id="PS00018">
    <property type="entry name" value="EF_HAND_1"/>
    <property type="match status" value="1"/>
</dbReference>
<sequence>MAGCVVLPPDPKREPILRIETRMHTGTIRRVAVDAAGRYLVTGSDDKTARVWDAASGKLLQTLRPPMGDGDEGKVFAVAISPDDSMVAVAGWTKTAEAGYEIYLFDPTNARLLKRLVGLPGPILDLEFSPDGHYLAVAMAKGIRVYYREYWNLALSDDDYCDSSFSVDFDPTGRRLLSASRDGYLRLYELGLEVGRLPRSDSDGYPRPSSVEPPLKRKALGGYFPYVASFSPNGETIAVGFDDSTKIELLSAKDLSELYLSDPLENIGKAKLTNITWSLDGKSLYAGGAYIDKTTLHPIIVGLDAAAKNLFLRYQPLSYQIMDLKPLPEGHLAFGADGPTVGVLDSQGHRVWESHGSILDYRGNPARLRVSGDGTIIEFGFDTLDANGNNHRDTAYFDLTRLALQLGEAPPQARLNAPNTTRELQQNQGVAIGGKFDNPSLKPRIEADNMPMSLTKETVPTGLLLGKDSRLSYYDVPDRQRWETVVPGAVFAVNPSGDGRYAVVALGDGTLRWYETRHGKEVLALYVHPDKRWVAWTPEGFYYALPGAESLIGYHLNQGVDHEGKFVKANQLKERYYQPNLIARRLSPEGDRLIAEAVGRLGDVRQVLTRGLPPKVELVSLDAAETPGDYWLKVRVIDQGGGIGPVSLQLDDNEVIQARDPGIPGGSGDIVTARISPPSGQHTIVITARNPLDVASDPISVPLQVQPRSGQPRLHLLAVGIRDYYNDATLARGVRFGAKDAQAMARQFQAQGAKLYAPGKVEVLLDRQATRDGIVAAMARFKDAVTPDDVFVLYLAGHGFAFNGDDYHFVPADASFPDRDTLRRQSLGEALLRSFLSAIKASKTLVMLDSCASAAFFDGRGPGQKGAIERLATLSGRAILAAAAEDKMALEGEGGHGVFTYALLEGLGGVADRDGNGTIEVGELADYVQDRVQEITLRKWSERQVPLRELNGASFPVLPRP</sequence>
<keyword evidence="1 3" id="KW-0853">WD repeat</keyword>
<dbReference type="EMBL" id="FXAM01000001">
    <property type="protein sequence ID" value="SMF94905.1"/>
    <property type="molecule type" value="Genomic_DNA"/>
</dbReference>
<dbReference type="InterPro" id="IPR029030">
    <property type="entry name" value="Caspase-like_dom_sf"/>
</dbReference>
<dbReference type="Gene3D" id="2.130.10.10">
    <property type="entry name" value="YVTN repeat-like/Quinoprotein amine dehydrogenase"/>
    <property type="match status" value="3"/>
</dbReference>
<reference evidence="5 6" key="1">
    <citation type="submission" date="2016-12" db="EMBL/GenBank/DDBJ databases">
        <authorList>
            <person name="Song W.-J."/>
            <person name="Kurnit D.M."/>
        </authorList>
    </citation>
    <scope>NUCLEOTIDE SEQUENCE [LARGE SCALE GENOMIC DNA]</scope>
    <source>
        <strain evidence="5 6">175</strain>
    </source>
</reference>